<dbReference type="EMBL" id="JBHRUJ010000028">
    <property type="protein sequence ID" value="MFC3212689.1"/>
    <property type="molecule type" value="Genomic_DNA"/>
</dbReference>
<comment type="caution">
    <text evidence="1">The sequence shown here is derived from an EMBL/GenBank/DDBJ whole genome shotgun (WGS) entry which is preliminary data.</text>
</comment>
<reference evidence="2" key="1">
    <citation type="journal article" date="2019" name="Int. J. Syst. Evol. Microbiol.">
        <title>The Global Catalogue of Microorganisms (GCM) 10K type strain sequencing project: providing services to taxonomists for standard genome sequencing and annotation.</title>
        <authorList>
            <consortium name="The Broad Institute Genomics Platform"/>
            <consortium name="The Broad Institute Genome Sequencing Center for Infectious Disease"/>
            <person name="Wu L."/>
            <person name="Ma J."/>
        </authorList>
    </citation>
    <scope>NUCLEOTIDE SEQUENCE [LARGE SCALE GENOMIC DNA]</scope>
    <source>
        <strain evidence="2">CCM 320</strain>
    </source>
</reference>
<evidence type="ECO:0000313" key="1">
    <source>
        <dbReference type="EMBL" id="MFC3212689.1"/>
    </source>
</evidence>
<sequence length="175" mass="20170">MPIKRSAYVGETLGRLIEEEGASRDQLAFDFSVSKPTITSIKANKRTMAADVASESIRLYDNPEYIMDILHEFSHGFTSPVMRGKKVEQHRLALRHTTAKEMRNVLQMMEEAGLEKNIESLSTVERERIANLMDALLHSRLHSDNLLKQLQVEYRMSLKMRIKDVLVKWKALGWI</sequence>
<name>A0ABV7KTT5_PLAOK</name>
<evidence type="ECO:0008006" key="3">
    <source>
        <dbReference type="Google" id="ProtNLM"/>
    </source>
</evidence>
<evidence type="ECO:0000313" key="2">
    <source>
        <dbReference type="Proteomes" id="UP001595625"/>
    </source>
</evidence>
<gene>
    <name evidence="1" type="ORF">ACFOEJ_16595</name>
</gene>
<dbReference type="RefSeq" id="WP_117313843.1">
    <property type="nucleotide sequence ID" value="NZ_JBHRUJ010000028.1"/>
</dbReference>
<organism evidence="1 2">
    <name type="scientific">Planomicrobium okeanokoites</name>
    <name type="common">Planococcus okeanokoites</name>
    <name type="synonym">Flavobacterium okeanokoites</name>
    <dbReference type="NCBI Taxonomy" id="244"/>
    <lineage>
        <taxon>Bacteria</taxon>
        <taxon>Bacillati</taxon>
        <taxon>Bacillota</taxon>
        <taxon>Bacilli</taxon>
        <taxon>Bacillales</taxon>
        <taxon>Caryophanaceae</taxon>
        <taxon>Planomicrobium</taxon>
    </lineage>
</organism>
<protein>
    <recommendedName>
        <fullName evidence="3">XRE family transcriptional regulator</fullName>
    </recommendedName>
</protein>
<proteinExistence type="predicted"/>
<dbReference type="Proteomes" id="UP001595625">
    <property type="component" value="Unassembled WGS sequence"/>
</dbReference>
<accession>A0ABV7KTT5</accession>
<keyword evidence="2" id="KW-1185">Reference proteome</keyword>